<dbReference type="InterPro" id="IPR004843">
    <property type="entry name" value="Calcineurin-like_PHP"/>
</dbReference>
<evidence type="ECO:0000256" key="2">
    <source>
        <dbReference type="ARBA" id="ARBA00013365"/>
    </source>
</evidence>
<comment type="subunit">
    <text evidence="6">Heterodimer of SbcC and SbcD.</text>
</comment>
<evidence type="ECO:0000256" key="5">
    <source>
        <dbReference type="ARBA" id="ARBA00022839"/>
    </source>
</evidence>
<dbReference type="InterPro" id="IPR004593">
    <property type="entry name" value="SbcD"/>
</dbReference>
<dbReference type="GO" id="GO:0006260">
    <property type="term" value="P:DNA replication"/>
    <property type="evidence" value="ECO:0007669"/>
    <property type="project" value="UniProtKB-KW"/>
</dbReference>
<comment type="function">
    <text evidence="6">SbcCD cleaves DNA hairpin structures. These structures can inhibit DNA replication and are intermediates in certain DNA recombination reactions. The complex acts as a 3'-&gt;5' double strand exonuclease that can open hairpins. It also has a 5' single-strand endonuclease activity.</text>
</comment>
<dbReference type="InterPro" id="IPR041796">
    <property type="entry name" value="Mre11_N"/>
</dbReference>
<keyword evidence="6" id="KW-0235">DNA replication</keyword>
<evidence type="ECO:0000256" key="1">
    <source>
        <dbReference type="ARBA" id="ARBA00010555"/>
    </source>
</evidence>
<dbReference type="Gene3D" id="3.60.21.10">
    <property type="match status" value="2"/>
</dbReference>
<evidence type="ECO:0000256" key="4">
    <source>
        <dbReference type="ARBA" id="ARBA00022801"/>
    </source>
</evidence>
<dbReference type="Pfam" id="PF00149">
    <property type="entry name" value="Metallophos"/>
    <property type="match status" value="1"/>
</dbReference>
<name>A0A3D9LB53_9MICC</name>
<keyword evidence="10" id="KW-1185">Reference proteome</keyword>
<dbReference type="CDD" id="cd00840">
    <property type="entry name" value="MPP_Mre11_N"/>
    <property type="match status" value="1"/>
</dbReference>
<dbReference type="GO" id="GO:0004519">
    <property type="term" value="F:endonuclease activity"/>
    <property type="evidence" value="ECO:0007669"/>
    <property type="project" value="UniProtKB-KW"/>
</dbReference>
<keyword evidence="3 6" id="KW-0540">Nuclease</keyword>
<dbReference type="InterPro" id="IPR029052">
    <property type="entry name" value="Metallo-depent_PP-like"/>
</dbReference>
<keyword evidence="6" id="KW-0255">Endonuclease</keyword>
<evidence type="ECO:0000256" key="3">
    <source>
        <dbReference type="ARBA" id="ARBA00022722"/>
    </source>
</evidence>
<dbReference type="NCBIfam" id="TIGR00619">
    <property type="entry name" value="sbcd"/>
    <property type="match status" value="1"/>
</dbReference>
<evidence type="ECO:0000259" key="8">
    <source>
        <dbReference type="Pfam" id="PF00149"/>
    </source>
</evidence>
<keyword evidence="6" id="KW-0233">DNA recombination</keyword>
<comment type="caution">
    <text evidence="9">The sequence shown here is derived from an EMBL/GenBank/DDBJ whole genome shotgun (WGS) entry which is preliminary data.</text>
</comment>
<proteinExistence type="inferred from homology"/>
<comment type="similarity">
    <text evidence="1 6">Belongs to the SbcD family.</text>
</comment>
<accession>A0A3D9LB53</accession>
<dbReference type="InterPro" id="IPR050535">
    <property type="entry name" value="DNA_Repair-Maintenance_Comp"/>
</dbReference>
<feature type="domain" description="Calcineurin-like phosphoesterase" evidence="8">
    <location>
        <begin position="1"/>
        <end position="131"/>
    </location>
</feature>
<feature type="region of interest" description="Disordered" evidence="7">
    <location>
        <begin position="187"/>
        <end position="268"/>
    </location>
</feature>
<feature type="compositionally biased region" description="Low complexity" evidence="7">
    <location>
        <begin position="204"/>
        <end position="218"/>
    </location>
</feature>
<dbReference type="EMBL" id="QREH01000001">
    <property type="protein sequence ID" value="REE02707.1"/>
    <property type="molecule type" value="Genomic_DNA"/>
</dbReference>
<keyword evidence="5 6" id="KW-0269">Exonuclease</keyword>
<dbReference type="RefSeq" id="WP_115933155.1">
    <property type="nucleotide sequence ID" value="NZ_QREH01000001.1"/>
</dbReference>
<evidence type="ECO:0000313" key="9">
    <source>
        <dbReference type="EMBL" id="REE02707.1"/>
    </source>
</evidence>
<evidence type="ECO:0000256" key="6">
    <source>
        <dbReference type="RuleBase" id="RU363069"/>
    </source>
</evidence>
<dbReference type="AlphaFoldDB" id="A0A3D9LB53"/>
<sequence>MLILHTSDWHLGRSFHGTGLLQAQREVLDQMAATVRERGVDLVVVSGDVYDRALPAADAVEVLDRALAELVSAGAAVVLTSGNHDSAIRLGFGGHLMGASGVHFRTRMDQVTAPVVLEDPDGGLVAVYGVPYLEPRHAGQVWEVDPNHTAVTAEAVRRIREDAEARFGGQDQEAAVIAMAHLFAAGGAGSDSERDIGADVLQGQPPENQETENQAPENQETENQETENQETENQAPENQETENQETENQETENQAPEDQETENQEGRADCPSEELLVGTLGQVPVSVFEGIDYVALGHLHGRQRMAETVRYSGSPLPYSFSEANHTKGGLLVRTAGGTVTGVETVDWSAGRKLAVLRGRIEDLMDNPDHAWAEDRWCQITVTDPLRPPQAYRRLKERFDGLLNFVLDPEVGAAAVKSTYAARLAAATTDLEVCTGFVEHVRQRPASASETALLTTALAESRTELGDEGSAA</sequence>
<feature type="compositionally biased region" description="Acidic residues" evidence="7">
    <location>
        <begin position="219"/>
        <end position="230"/>
    </location>
</feature>
<feature type="compositionally biased region" description="Acidic residues" evidence="7">
    <location>
        <begin position="239"/>
        <end position="263"/>
    </location>
</feature>
<dbReference type="Proteomes" id="UP000256727">
    <property type="component" value="Unassembled WGS sequence"/>
</dbReference>
<evidence type="ECO:0000313" key="10">
    <source>
        <dbReference type="Proteomes" id="UP000256727"/>
    </source>
</evidence>
<dbReference type="GO" id="GO:0008408">
    <property type="term" value="F:3'-5' exonuclease activity"/>
    <property type="evidence" value="ECO:0007669"/>
    <property type="project" value="InterPro"/>
</dbReference>
<dbReference type="GO" id="GO:0006310">
    <property type="term" value="P:DNA recombination"/>
    <property type="evidence" value="ECO:0007669"/>
    <property type="project" value="UniProtKB-KW"/>
</dbReference>
<dbReference type="PANTHER" id="PTHR30337:SF0">
    <property type="entry name" value="NUCLEASE SBCCD SUBUNIT D"/>
    <property type="match status" value="1"/>
</dbReference>
<evidence type="ECO:0000256" key="7">
    <source>
        <dbReference type="SAM" id="MobiDB-lite"/>
    </source>
</evidence>
<keyword evidence="4 6" id="KW-0378">Hydrolase</keyword>
<gene>
    <name evidence="6" type="primary">sbcD</name>
    <name evidence="9" type="ORF">C8E99_0484</name>
</gene>
<dbReference type="PANTHER" id="PTHR30337">
    <property type="entry name" value="COMPONENT OF ATP-DEPENDENT DSDNA EXONUCLEASE"/>
    <property type="match status" value="1"/>
</dbReference>
<protein>
    <recommendedName>
        <fullName evidence="2 6">Nuclease SbcCD subunit D</fullName>
    </recommendedName>
</protein>
<reference evidence="9 10" key="1">
    <citation type="submission" date="2018-07" db="EMBL/GenBank/DDBJ databases">
        <title>Sequencing the genomes of 1000 actinobacteria strains.</title>
        <authorList>
            <person name="Klenk H.-P."/>
        </authorList>
    </citation>
    <scope>NUCLEOTIDE SEQUENCE [LARGE SCALE GENOMIC DNA]</scope>
    <source>
        <strain evidence="9 10">DSM 14442</strain>
    </source>
</reference>
<organism evidence="9 10">
    <name type="scientific">Citricoccus muralis</name>
    <dbReference type="NCBI Taxonomy" id="169134"/>
    <lineage>
        <taxon>Bacteria</taxon>
        <taxon>Bacillati</taxon>
        <taxon>Actinomycetota</taxon>
        <taxon>Actinomycetes</taxon>
        <taxon>Micrococcales</taxon>
        <taxon>Micrococcaceae</taxon>
        <taxon>Citricoccus</taxon>
    </lineage>
</organism>
<dbReference type="SUPFAM" id="SSF56300">
    <property type="entry name" value="Metallo-dependent phosphatases"/>
    <property type="match status" value="1"/>
</dbReference>